<gene>
    <name evidence="1" type="ORF">J3A84_11215</name>
</gene>
<sequence>MRKKVYLLGALLLLGGILLFSLKEKELLIRDQDTGEIYGSFDVEEGDVFSITFIHSVNKSPVTDRLIIRGHHLDAYETIYSSFGAGVQTELREGEELSYDKDGNMVIRGFQQSYGSLNLIVGTVSDHILTIHGKEISLRELCGRNASVAIVVK</sequence>
<evidence type="ECO:0000313" key="1">
    <source>
        <dbReference type="EMBL" id="MBO1265604.1"/>
    </source>
</evidence>
<organism evidence="1 2">
    <name type="scientific">Proteiniclasticum aestuarii</name>
    <dbReference type="NCBI Taxonomy" id="2817862"/>
    <lineage>
        <taxon>Bacteria</taxon>
        <taxon>Bacillati</taxon>
        <taxon>Bacillota</taxon>
        <taxon>Clostridia</taxon>
        <taxon>Eubacteriales</taxon>
        <taxon>Clostridiaceae</taxon>
        <taxon>Proteiniclasticum</taxon>
    </lineage>
</organism>
<dbReference type="Proteomes" id="UP000664218">
    <property type="component" value="Unassembled WGS sequence"/>
</dbReference>
<reference evidence="1" key="1">
    <citation type="submission" date="2021-03" db="EMBL/GenBank/DDBJ databases">
        <title>Proteiniclasticum marinus sp. nov., isolated from tidal flat sediment.</title>
        <authorList>
            <person name="Namirimu T."/>
            <person name="Yang J.-A."/>
            <person name="Yang S.-H."/>
            <person name="Kim Y.-J."/>
            <person name="Kwon K.K."/>
        </authorList>
    </citation>
    <scope>NUCLEOTIDE SEQUENCE</scope>
    <source>
        <strain evidence="1">SCR006</strain>
    </source>
</reference>
<evidence type="ECO:0000313" key="2">
    <source>
        <dbReference type="Proteomes" id="UP000664218"/>
    </source>
</evidence>
<dbReference type="InterPro" id="IPR015001">
    <property type="entry name" value="DUF1850"/>
</dbReference>
<accession>A0A939KHK9</accession>
<dbReference type="Pfam" id="PF08905">
    <property type="entry name" value="DUF1850"/>
    <property type="match status" value="1"/>
</dbReference>
<dbReference type="RefSeq" id="WP_207600125.1">
    <property type="nucleotide sequence ID" value="NZ_JAFNJU010000008.1"/>
</dbReference>
<keyword evidence="2" id="KW-1185">Reference proteome</keyword>
<dbReference type="AlphaFoldDB" id="A0A939KHK9"/>
<proteinExistence type="predicted"/>
<comment type="caution">
    <text evidence="1">The sequence shown here is derived from an EMBL/GenBank/DDBJ whole genome shotgun (WGS) entry which is preliminary data.</text>
</comment>
<name>A0A939KHK9_9CLOT</name>
<protein>
    <submittedName>
        <fullName evidence="1">DUF1850 domain-containing protein</fullName>
    </submittedName>
</protein>
<dbReference type="EMBL" id="JAFNJU010000008">
    <property type="protein sequence ID" value="MBO1265604.1"/>
    <property type="molecule type" value="Genomic_DNA"/>
</dbReference>